<keyword evidence="5" id="KW-0560">Oxidoreductase</keyword>
<dbReference type="PANTHER" id="PTHR43884:SF20">
    <property type="entry name" value="ACYL-COA DEHYDROGENASE FADE28"/>
    <property type="match status" value="1"/>
</dbReference>
<dbReference type="InterPro" id="IPR009075">
    <property type="entry name" value="AcylCo_DH/oxidase_C"/>
</dbReference>
<comment type="similarity">
    <text evidence="2">Belongs to the acyl-CoA dehydrogenase family.</text>
</comment>
<dbReference type="OrthoDB" id="4319499at2"/>
<dbReference type="Gene3D" id="1.20.140.10">
    <property type="entry name" value="Butyryl-CoA Dehydrogenase, subunit A, domain 3"/>
    <property type="match status" value="1"/>
</dbReference>
<dbReference type="KEGG" id="gbr:Gbro_3956"/>
<dbReference type="Gene3D" id="2.40.110.10">
    <property type="entry name" value="Butyryl-CoA Dehydrogenase, subunit A, domain 2"/>
    <property type="match status" value="1"/>
</dbReference>
<organism evidence="8 9">
    <name type="scientific">Gordonia bronchialis (strain ATCC 25592 / DSM 43247 / BCRC 13721 / JCM 3198 / KCTC 3076 / NBRC 16047 / NCTC 10667)</name>
    <name type="common">Rhodococcus bronchialis</name>
    <dbReference type="NCBI Taxonomy" id="526226"/>
    <lineage>
        <taxon>Bacteria</taxon>
        <taxon>Bacillati</taxon>
        <taxon>Actinomycetota</taxon>
        <taxon>Actinomycetes</taxon>
        <taxon>Mycobacteriales</taxon>
        <taxon>Gordoniaceae</taxon>
        <taxon>Gordonia</taxon>
    </lineage>
</organism>
<evidence type="ECO:0000256" key="5">
    <source>
        <dbReference type="ARBA" id="ARBA00023002"/>
    </source>
</evidence>
<gene>
    <name evidence="8" type="ordered locus">Gbro_3956</name>
</gene>
<evidence type="ECO:0000259" key="7">
    <source>
        <dbReference type="Pfam" id="PF02771"/>
    </source>
</evidence>
<dbReference type="Pfam" id="PF00441">
    <property type="entry name" value="Acyl-CoA_dh_1"/>
    <property type="match status" value="1"/>
</dbReference>
<evidence type="ECO:0000256" key="3">
    <source>
        <dbReference type="ARBA" id="ARBA00022630"/>
    </source>
</evidence>
<dbReference type="InterPro" id="IPR013786">
    <property type="entry name" value="AcylCoA_DH/ox_N"/>
</dbReference>
<dbReference type="HOGENOM" id="CLU_018204_5_3_11"/>
<dbReference type="SUPFAM" id="SSF56645">
    <property type="entry name" value="Acyl-CoA dehydrogenase NM domain-like"/>
    <property type="match status" value="1"/>
</dbReference>
<evidence type="ECO:0000256" key="1">
    <source>
        <dbReference type="ARBA" id="ARBA00001974"/>
    </source>
</evidence>
<dbReference type="EMBL" id="CP001802">
    <property type="protein sequence ID" value="ACY23130.1"/>
    <property type="molecule type" value="Genomic_DNA"/>
</dbReference>
<dbReference type="AlphaFoldDB" id="D0L3X7"/>
<dbReference type="InterPro" id="IPR037069">
    <property type="entry name" value="AcylCoA_DH/ox_N_sf"/>
</dbReference>
<accession>D0L3X7</accession>
<dbReference type="InterPro" id="IPR046373">
    <property type="entry name" value="Acyl-CoA_Oxase/DH_mid-dom_sf"/>
</dbReference>
<keyword evidence="3" id="KW-0285">Flavoprotein</keyword>
<feature type="domain" description="Acyl-CoA dehydrogenase/oxidase C-terminal" evidence="6">
    <location>
        <begin position="234"/>
        <end position="373"/>
    </location>
</feature>
<name>D0L3X7_GORB4</name>
<dbReference type="GO" id="GO:0050660">
    <property type="term" value="F:flavin adenine dinucleotide binding"/>
    <property type="evidence" value="ECO:0007669"/>
    <property type="project" value="InterPro"/>
</dbReference>
<evidence type="ECO:0000256" key="4">
    <source>
        <dbReference type="ARBA" id="ARBA00022827"/>
    </source>
</evidence>
<dbReference type="eggNOG" id="COG1960">
    <property type="taxonomic scope" value="Bacteria"/>
</dbReference>
<sequence length="378" mass="39022">MDFTLPETASDVRGLARDIATKISTDDRIAELEHNDAPLDTDLWRELGAAGLLGLELSSAVAGDSGGDLTAIENCGVAEELGRHLARVPFGPHALAALPVLAERGRDELRERLLGAAAAGTIVLTVAFEEDLGAGATEPGATLSADDVPVLRGAKVNVPYGIAADVFLVNATGPSGTVAVAVFADDPGVRVTPTTSTGLVPTAEVDFTDVPVSADRILSGGADTVADISDRLTLAVCAEQSGIVSRALELTAEYAREREQFGRAIGSFQAVAQRLADGYIDAQALSLTTTQAAWLLANAGADTADSELHTAIATAKFWAAEAGHRVAHTTVHVHGGVGLDTSHPVHRYFLRAKQNEFTAGNVPATLRTIGAALAATPA</sequence>
<dbReference type="Proteomes" id="UP000001219">
    <property type="component" value="Chromosome"/>
</dbReference>
<protein>
    <submittedName>
        <fullName evidence="8">Acyl-CoA dehydrogenase domain protein</fullName>
    </submittedName>
</protein>
<dbReference type="GO" id="GO:0003995">
    <property type="term" value="F:acyl-CoA dehydrogenase activity"/>
    <property type="evidence" value="ECO:0007669"/>
    <property type="project" value="TreeGrafter"/>
</dbReference>
<keyword evidence="9" id="KW-1185">Reference proteome</keyword>
<keyword evidence="4" id="KW-0274">FAD</keyword>
<dbReference type="InterPro" id="IPR036250">
    <property type="entry name" value="AcylCo_DH-like_C"/>
</dbReference>
<proteinExistence type="inferred from homology"/>
<dbReference type="CDD" id="cd00567">
    <property type="entry name" value="ACAD"/>
    <property type="match status" value="1"/>
</dbReference>
<dbReference type="RefSeq" id="WP_012835633.1">
    <property type="nucleotide sequence ID" value="NC_013441.1"/>
</dbReference>
<evidence type="ECO:0000259" key="6">
    <source>
        <dbReference type="Pfam" id="PF00441"/>
    </source>
</evidence>
<dbReference type="Gene3D" id="1.10.540.10">
    <property type="entry name" value="Acyl-CoA dehydrogenase/oxidase, N-terminal domain"/>
    <property type="match status" value="1"/>
</dbReference>
<evidence type="ECO:0000256" key="2">
    <source>
        <dbReference type="ARBA" id="ARBA00009347"/>
    </source>
</evidence>
<reference evidence="8 9" key="2">
    <citation type="journal article" date="2010" name="Stand. Genomic Sci.">
        <title>Complete genome sequence of Gordonia bronchialis type strain (3410).</title>
        <authorList>
            <person name="Ivanova N."/>
            <person name="Sikorski J."/>
            <person name="Jando M."/>
            <person name="Lapidus A."/>
            <person name="Nolan M."/>
            <person name="Lucas S."/>
            <person name="Del Rio T.G."/>
            <person name="Tice H."/>
            <person name="Copeland A."/>
            <person name="Cheng J.F."/>
            <person name="Chen F."/>
            <person name="Bruce D."/>
            <person name="Goodwin L."/>
            <person name="Pitluck S."/>
            <person name="Mavromatis K."/>
            <person name="Ovchinnikova G."/>
            <person name="Pati A."/>
            <person name="Chen A."/>
            <person name="Palaniappan K."/>
            <person name="Land M."/>
            <person name="Hauser L."/>
            <person name="Chang Y.J."/>
            <person name="Jeffries C.D."/>
            <person name="Chain P."/>
            <person name="Saunders E."/>
            <person name="Han C."/>
            <person name="Detter J.C."/>
            <person name="Brettin T."/>
            <person name="Rohde M."/>
            <person name="Goker M."/>
            <person name="Bristow J."/>
            <person name="Eisen J.A."/>
            <person name="Markowitz V."/>
            <person name="Hugenholtz P."/>
            <person name="Klenk H.P."/>
            <person name="Kyrpides N.C."/>
        </authorList>
    </citation>
    <scope>NUCLEOTIDE SEQUENCE [LARGE SCALE GENOMIC DNA]</scope>
    <source>
        <strain evidence="9">ATCC 25592 / DSM 43247 / BCRC 13721 / JCM 3198 / KCTC 3076 / NBRC 16047 / NCTC 10667</strain>
    </source>
</reference>
<evidence type="ECO:0000313" key="8">
    <source>
        <dbReference type="EMBL" id="ACY23130.1"/>
    </source>
</evidence>
<evidence type="ECO:0000313" key="9">
    <source>
        <dbReference type="Proteomes" id="UP000001219"/>
    </source>
</evidence>
<dbReference type="STRING" id="526226.Gbro_3956"/>
<dbReference type="SUPFAM" id="SSF47203">
    <property type="entry name" value="Acyl-CoA dehydrogenase C-terminal domain-like"/>
    <property type="match status" value="1"/>
</dbReference>
<dbReference type="PANTHER" id="PTHR43884">
    <property type="entry name" value="ACYL-COA DEHYDROGENASE"/>
    <property type="match status" value="1"/>
</dbReference>
<dbReference type="Pfam" id="PF02771">
    <property type="entry name" value="Acyl-CoA_dh_N"/>
    <property type="match status" value="1"/>
</dbReference>
<dbReference type="InterPro" id="IPR009100">
    <property type="entry name" value="AcylCoA_DH/oxidase_NM_dom_sf"/>
</dbReference>
<feature type="domain" description="Acyl-CoA dehydrogenase/oxidase N-terminal" evidence="7">
    <location>
        <begin position="9"/>
        <end position="120"/>
    </location>
</feature>
<reference evidence="9" key="1">
    <citation type="submission" date="2009-10" db="EMBL/GenBank/DDBJ databases">
        <title>The complete chromosome of Gordonia bronchialis DSM 43247.</title>
        <authorList>
            <consortium name="US DOE Joint Genome Institute (JGI-PGF)"/>
            <person name="Lucas S."/>
            <person name="Copeland A."/>
            <person name="Lapidus A."/>
            <person name="Glavina del Rio T."/>
            <person name="Dalin E."/>
            <person name="Tice H."/>
            <person name="Bruce D."/>
            <person name="Goodwin L."/>
            <person name="Pitluck S."/>
            <person name="Kyrpides N."/>
            <person name="Mavromatis K."/>
            <person name="Ivanova N."/>
            <person name="Ovchinnikova G."/>
            <person name="Saunders E."/>
            <person name="Brettin T."/>
            <person name="Detter J.C."/>
            <person name="Han C."/>
            <person name="Larimer F."/>
            <person name="Land M."/>
            <person name="Hauser L."/>
            <person name="Markowitz V."/>
            <person name="Cheng J.-F."/>
            <person name="Hugenholtz P."/>
            <person name="Woyke T."/>
            <person name="Wu D."/>
            <person name="Jando M."/>
            <person name="Schneider S."/>
            <person name="Goeker M."/>
            <person name="Klenk H.-P."/>
            <person name="Eisen J.A."/>
        </authorList>
    </citation>
    <scope>NUCLEOTIDE SEQUENCE [LARGE SCALE GENOMIC DNA]</scope>
    <source>
        <strain evidence="9">ATCC 25592 / DSM 43247 / BCRC 13721 / JCM 3198 / KCTC 3076 / NBRC 16047 / NCTC 10667</strain>
    </source>
</reference>
<comment type="cofactor">
    <cofactor evidence="1">
        <name>FAD</name>
        <dbReference type="ChEBI" id="CHEBI:57692"/>
    </cofactor>
</comment>